<dbReference type="RefSeq" id="WP_194708263.1">
    <property type="nucleotide sequence ID" value="NZ_JADKPN010000013.1"/>
</dbReference>
<dbReference type="NCBIfam" id="NF040608">
    <property type="entry name" value="division_SteA"/>
    <property type="match status" value="1"/>
</dbReference>
<feature type="transmembrane region" description="Helical" evidence="1">
    <location>
        <begin position="353"/>
        <end position="373"/>
    </location>
</feature>
<gene>
    <name evidence="3" type="ORF">ISU07_18220</name>
</gene>
<dbReference type="EMBL" id="JADKPN010000013">
    <property type="protein sequence ID" value="MBF4765072.1"/>
    <property type="molecule type" value="Genomic_DNA"/>
</dbReference>
<organism evidence="3 4">
    <name type="scientific">Nocardioides islandensis</name>
    <dbReference type="NCBI Taxonomy" id="433663"/>
    <lineage>
        <taxon>Bacteria</taxon>
        <taxon>Bacillati</taxon>
        <taxon>Actinomycetota</taxon>
        <taxon>Actinomycetes</taxon>
        <taxon>Propionibacteriales</taxon>
        <taxon>Nocardioidaceae</taxon>
        <taxon>Nocardioides</taxon>
    </lineage>
</organism>
<keyword evidence="4" id="KW-1185">Reference proteome</keyword>
<reference evidence="3" key="1">
    <citation type="submission" date="2020-11" db="EMBL/GenBank/DDBJ databases">
        <title>Nocardioides sp. nov., isolated from Soil of Cynanchum wilfordii Hemsley rhizosphere.</title>
        <authorList>
            <person name="Lee J.-S."/>
            <person name="Suh M.K."/>
            <person name="Kim J.-S."/>
        </authorList>
    </citation>
    <scope>NUCLEOTIDE SEQUENCE</scope>
    <source>
        <strain evidence="3">KCTC 19275</strain>
    </source>
</reference>
<dbReference type="InterPro" id="IPR047795">
    <property type="entry name" value="Put_SteA-like"/>
</dbReference>
<comment type="caution">
    <text evidence="3">The sequence shown here is derived from an EMBL/GenBank/DDBJ whole genome shotgun (WGS) entry which is preliminary data.</text>
</comment>
<evidence type="ECO:0000256" key="1">
    <source>
        <dbReference type="SAM" id="Phobius"/>
    </source>
</evidence>
<dbReference type="Pfam" id="PF12555">
    <property type="entry name" value="SteA-like_C"/>
    <property type="match status" value="1"/>
</dbReference>
<keyword evidence="1" id="KW-0472">Membrane</keyword>
<feature type="domain" description="SteA-like C-terminal" evidence="2">
    <location>
        <begin position="339"/>
        <end position="378"/>
    </location>
</feature>
<sequence length="397" mass="42584">MTTFTRPSRRRPAEVLPGVHGTARVDRRIATLLPRLRPGDIAVLDVLDLDKPTAQALADARVAAVVDASALISGRYPNLGPELLADAGIVLVDRIGTDSLALIKDGSTVRVHDGAVHMGERAVAVGRDLDAPTIEREMDAARQGMVAQLQTFTHTSSEFLRREQDLLLHGIGLPELRTRLTGRPVVVVADPRQLAAHRKRLRAFLTEQRPVLVGVDAGADALREAGYKPHVVVVTGGAEPPSTKVLRAAHDVVLVVEPGASRAFTERLERLGASPLRLETTATAQDAALLLADAEEARVIVEVGTQASLEEFLDRGRAGLASTYLTRLRVSPRLVDAAAVPTLYSGKIRPRHLLLALLLCLVAVAAAIASTPVGHEWAVDAQHWLADAFDSLQGRFS</sequence>
<keyword evidence="1" id="KW-0812">Transmembrane</keyword>
<dbReference type="Proteomes" id="UP000640489">
    <property type="component" value="Unassembled WGS sequence"/>
</dbReference>
<evidence type="ECO:0000313" key="3">
    <source>
        <dbReference type="EMBL" id="MBF4765072.1"/>
    </source>
</evidence>
<protein>
    <submittedName>
        <fullName evidence="3">Thiamine pyrophosphokinase</fullName>
    </submittedName>
</protein>
<dbReference type="AlphaFoldDB" id="A0A930YFM9"/>
<keyword evidence="1" id="KW-1133">Transmembrane helix</keyword>
<evidence type="ECO:0000259" key="2">
    <source>
        <dbReference type="Pfam" id="PF12555"/>
    </source>
</evidence>
<name>A0A930YFM9_9ACTN</name>
<accession>A0A930YFM9</accession>
<proteinExistence type="predicted"/>
<evidence type="ECO:0000313" key="4">
    <source>
        <dbReference type="Proteomes" id="UP000640489"/>
    </source>
</evidence>
<dbReference type="InterPro" id="IPR022215">
    <property type="entry name" value="SteA-like_C"/>
</dbReference>